<evidence type="ECO:0000256" key="1">
    <source>
        <dbReference type="RuleBase" id="RU363098"/>
    </source>
</evidence>
<dbReference type="EC" id="2.7.7.48" evidence="1"/>
<feature type="domain" description="RDR1/2-like RRM" evidence="4">
    <location>
        <begin position="4"/>
        <end position="61"/>
    </location>
</feature>
<dbReference type="InterPro" id="IPR035979">
    <property type="entry name" value="RBD_domain_sf"/>
</dbReference>
<keyword evidence="7" id="KW-1185">Reference proteome</keyword>
<reference evidence="6 7" key="1">
    <citation type="journal article" date="2021" name="Nat. Plants">
        <title>The Taxus genome provides insights into paclitaxel biosynthesis.</title>
        <authorList>
            <person name="Xiong X."/>
            <person name="Gou J."/>
            <person name="Liao Q."/>
            <person name="Li Y."/>
            <person name="Zhou Q."/>
            <person name="Bi G."/>
            <person name="Li C."/>
            <person name="Du R."/>
            <person name="Wang X."/>
            <person name="Sun T."/>
            <person name="Guo L."/>
            <person name="Liang H."/>
            <person name="Lu P."/>
            <person name="Wu Y."/>
            <person name="Zhang Z."/>
            <person name="Ro D.K."/>
            <person name="Shang Y."/>
            <person name="Huang S."/>
            <person name="Yan J."/>
        </authorList>
    </citation>
    <scope>NUCLEOTIDE SEQUENCE [LARGE SCALE GENOMIC DNA]</scope>
    <source>
        <strain evidence="6">Ta-2019</strain>
    </source>
</reference>
<comment type="similarity">
    <text evidence="1">Belongs to the RdRP family.</text>
</comment>
<evidence type="ECO:0000259" key="2">
    <source>
        <dbReference type="Pfam" id="PF05183"/>
    </source>
</evidence>
<proteinExistence type="inferred from homology"/>
<gene>
    <name evidence="6" type="ORF">KI387_015567</name>
</gene>
<accession>A0AA38LD82</accession>
<dbReference type="GO" id="GO:0030422">
    <property type="term" value="P:siRNA processing"/>
    <property type="evidence" value="ECO:0007669"/>
    <property type="project" value="TreeGrafter"/>
</dbReference>
<name>A0AA38LD82_TAXCH</name>
<dbReference type="PANTHER" id="PTHR23079:SF1">
    <property type="entry name" value="RNA-DEPENDENT RNA POLYMERASE 1"/>
    <property type="match status" value="1"/>
</dbReference>
<dbReference type="Pfam" id="PF26252">
    <property type="entry name" value="RdRP_helical"/>
    <property type="match status" value="1"/>
</dbReference>
<dbReference type="InterPro" id="IPR058751">
    <property type="entry name" value="RDRP_helical"/>
</dbReference>
<comment type="catalytic activity">
    <reaction evidence="1">
        <text>RNA(n) + a ribonucleoside 5'-triphosphate = RNA(n+1) + diphosphate</text>
        <dbReference type="Rhea" id="RHEA:21248"/>
        <dbReference type="Rhea" id="RHEA-COMP:14527"/>
        <dbReference type="Rhea" id="RHEA-COMP:17342"/>
        <dbReference type="ChEBI" id="CHEBI:33019"/>
        <dbReference type="ChEBI" id="CHEBI:61557"/>
        <dbReference type="ChEBI" id="CHEBI:140395"/>
        <dbReference type="EC" id="2.7.7.48"/>
    </reaction>
</comment>
<feature type="domain" description="RDR1/2-like PH-like" evidence="3">
    <location>
        <begin position="100"/>
        <end position="252"/>
    </location>
</feature>
<dbReference type="PANTHER" id="PTHR23079">
    <property type="entry name" value="RNA-DEPENDENT RNA POLYMERASE"/>
    <property type="match status" value="1"/>
</dbReference>
<keyword evidence="1" id="KW-0548">Nucleotidyltransferase</keyword>
<comment type="caution">
    <text evidence="6">The sequence shown here is derived from an EMBL/GenBank/DDBJ whole genome shotgun (WGS) entry which is preliminary data.</text>
</comment>
<evidence type="ECO:0000259" key="5">
    <source>
        <dbReference type="Pfam" id="PF26252"/>
    </source>
</evidence>
<dbReference type="InterPro" id="IPR057590">
    <property type="entry name" value="PH_RDR1/2-like"/>
</dbReference>
<keyword evidence="1" id="KW-0943">RNA-mediated gene silencing</keyword>
<keyword evidence="1" id="KW-0808">Transferase</keyword>
<dbReference type="GO" id="GO:0003723">
    <property type="term" value="F:RNA binding"/>
    <property type="evidence" value="ECO:0007669"/>
    <property type="project" value="UniProtKB-KW"/>
</dbReference>
<protein>
    <recommendedName>
        <fullName evidence="1">RNA-dependent RNA polymerase</fullName>
        <ecNumber evidence="1">2.7.7.48</ecNumber>
    </recommendedName>
</protein>
<dbReference type="InterPro" id="IPR058763">
    <property type="entry name" value="RRM_RDR1/2-like"/>
</dbReference>
<comment type="function">
    <text evidence="1">Probably involved in the RNA silencing pathway and required for the generation of small interfering RNAs (siRNAs).</text>
</comment>
<feature type="non-terminal residue" evidence="6">
    <location>
        <position position="834"/>
    </location>
</feature>
<evidence type="ECO:0000313" key="7">
    <source>
        <dbReference type="Proteomes" id="UP000824469"/>
    </source>
</evidence>
<keyword evidence="1" id="KW-0696">RNA-directed RNA polymerase</keyword>
<dbReference type="GO" id="GO:0031380">
    <property type="term" value="C:nuclear RNA-directed RNA polymerase complex"/>
    <property type="evidence" value="ECO:0007669"/>
    <property type="project" value="TreeGrafter"/>
</dbReference>
<dbReference type="InterPro" id="IPR007855">
    <property type="entry name" value="RDRP"/>
</dbReference>
<dbReference type="InterPro" id="IPR057596">
    <property type="entry name" value="RDRP_core"/>
</dbReference>
<dbReference type="Pfam" id="PF26250">
    <property type="entry name" value="RRM_RdRP1_2"/>
    <property type="match status" value="1"/>
</dbReference>
<dbReference type="SUPFAM" id="SSF54928">
    <property type="entry name" value="RNA-binding domain, RBD"/>
    <property type="match status" value="1"/>
</dbReference>
<sequence>MSRTVQITNLPGTLQGAEDLVQFLENVTGTGSVYACKMIRKGRKSRLCANVQFVSSEMAANICKHGYLRFELVVVRVNPVKNDIIVKAFSALVKLSGAKVHTGCQISHNKFCLLWSSNDRAVAEFGLDAKRVSLYVNEGGAEYKMKLSFADIQYIHLRHLTGKSGPKLLFFELRCVPRIYYREESSCSASTDEDVLQDYYTDGNDSEWTRTTDFTPFCSIGQSSEICLELPPNVDISLLEQKLPRYKEIQDNISFQQGLSNSDSKLVPIINPSQKFQLPYKILFQINSLIQRGILRWPNLTNEFFSFLNPDMTPIAFVDYALAWLKNMKSPCFNPVKPLQKKFKTFKISRSYPNSAQNVYLGKGLMHVHRVHVTPSKVYFFGPEANVSNRVTRQYANYIDDFLRVTFVDENGDRLYASDLSQERMMDNDGQGKTTKLYSRILSVLKEGILIGDKKFEFLAFSTSQLREGSVWMFASNAEVSACSIRKWMGHFSSIKNVAKCAARMGQAFSSSTQTLHVHDHEISHIPDICWSKYTFSDGIGKISLSLAEKVAAKCTCDTIPSAFQIRYGGYKGVVAVDPKSPHKLSLRPSMMKYRSDDTNLDVLSWSKFRPCFLNRQIISLLSTLGVKDRNFEKLQEKAVEDLDRVLTDQAKALDILQIMSAGEHHNALISMLSCGYFPNSEPYLLMMLNAFRASKLLELRSKTRLFVPNGRCLMGCLDESRTLNYGEVFVQVSRAPGNKQYHDPGLSAFGKSGHNHKTSIVKGKVIVAKNPCFHPGDIRTLVAVDTPKLHHMVDCVVFPQRGSRYSSYEIHFDRSHALDETVKNFHALDATNK</sequence>
<evidence type="ECO:0000313" key="6">
    <source>
        <dbReference type="EMBL" id="KAH9320928.1"/>
    </source>
</evidence>
<dbReference type="OMA" id="DHEISHI"/>
<feature type="domain" description="RDRP core" evidence="2">
    <location>
        <begin position="373"/>
        <end position="805"/>
    </location>
</feature>
<dbReference type="GO" id="GO:0003968">
    <property type="term" value="F:RNA-directed RNA polymerase activity"/>
    <property type="evidence" value="ECO:0007669"/>
    <property type="project" value="UniProtKB-KW"/>
</dbReference>
<feature type="domain" description="RDRP helical" evidence="5">
    <location>
        <begin position="272"/>
        <end position="349"/>
    </location>
</feature>
<dbReference type="Pfam" id="PF05183">
    <property type="entry name" value="RdRP"/>
    <property type="match status" value="1"/>
</dbReference>
<dbReference type="Pfam" id="PF24823">
    <property type="entry name" value="PH_RDR2"/>
    <property type="match status" value="1"/>
</dbReference>
<dbReference type="Proteomes" id="UP000824469">
    <property type="component" value="Unassembled WGS sequence"/>
</dbReference>
<keyword evidence="1" id="KW-0694">RNA-binding</keyword>
<dbReference type="AlphaFoldDB" id="A0AA38LD82"/>
<dbReference type="EMBL" id="JAHRHJ020000003">
    <property type="protein sequence ID" value="KAH9320928.1"/>
    <property type="molecule type" value="Genomic_DNA"/>
</dbReference>
<evidence type="ECO:0000259" key="3">
    <source>
        <dbReference type="Pfam" id="PF24823"/>
    </source>
</evidence>
<evidence type="ECO:0000259" key="4">
    <source>
        <dbReference type="Pfam" id="PF26250"/>
    </source>
</evidence>
<organism evidence="6 7">
    <name type="scientific">Taxus chinensis</name>
    <name type="common">Chinese yew</name>
    <name type="synonym">Taxus wallichiana var. chinensis</name>
    <dbReference type="NCBI Taxonomy" id="29808"/>
    <lineage>
        <taxon>Eukaryota</taxon>
        <taxon>Viridiplantae</taxon>
        <taxon>Streptophyta</taxon>
        <taxon>Embryophyta</taxon>
        <taxon>Tracheophyta</taxon>
        <taxon>Spermatophyta</taxon>
        <taxon>Pinopsida</taxon>
        <taxon>Pinidae</taxon>
        <taxon>Conifers II</taxon>
        <taxon>Cupressales</taxon>
        <taxon>Taxaceae</taxon>
        <taxon>Taxus</taxon>
    </lineage>
</organism>